<dbReference type="SMART" id="SM00228">
    <property type="entry name" value="PDZ"/>
    <property type="match status" value="4"/>
</dbReference>
<dbReference type="InterPro" id="IPR001478">
    <property type="entry name" value="PDZ"/>
</dbReference>
<name>A0A4U5V890_COLLU</name>
<sequence>MGKKHSMGSNTGLVEMIGLTEKFTFNPKEGIDNPVMVITDDADSVSTPRPRLCVLKREEGESYGFNLRVERGRQGHIIRNVATGGVAGRSGLQDGDRLLEVNNCYVDDIPHPEVARKIKLSGHQLCLLVLGGNEYEQAVSRGEDLRGLAKAHKGEGCKPPRLCHITRDPVSGLGINFTPVEGEKGRFSVNLGKGGAAEKAGVRKGDHLVWMDGATVSDLTHSALSRMMKKCGDHITVLVIDSESEKIYMRERMPILPTIAVPLNLPYRARKHHLVSGSEGYGFLLRLEKTPSGRTYHVLRDMDSGSPAEKAGMKDGELLLEVNGESVESLRHEEIVDRVRQSGGQVSLTTITPQGLEFYTKLGLSPLLFCENEADESEKESSTPASAAEQSPQKETDDSGKPRHCSLQKGPLGLGFNLDCIPKSPGAFISQVAFGGPGQSAGLLEGDVIMEVNGQNVEEKYLEDVIMLIKEGGHFLSLTVMHKTSYKSKQSDTPTRDITDTEQEDDDYEISAL</sequence>
<protein>
    <submittedName>
        <fullName evidence="4">Na(+)/H(+) exchange regulatory cofactor NHE-RF3</fullName>
    </submittedName>
</protein>
<dbReference type="Proteomes" id="UP000298787">
    <property type="component" value="Chromosome 15"/>
</dbReference>
<dbReference type="InterPro" id="IPR036034">
    <property type="entry name" value="PDZ_sf"/>
</dbReference>
<dbReference type="OrthoDB" id="10009200at2759"/>
<dbReference type="SUPFAM" id="SSF50156">
    <property type="entry name" value="PDZ domain-like"/>
    <property type="match status" value="4"/>
</dbReference>
<dbReference type="PROSITE" id="PS50106">
    <property type="entry name" value="PDZ"/>
    <property type="match status" value="4"/>
</dbReference>
<dbReference type="InterPro" id="IPR051067">
    <property type="entry name" value="NHER"/>
</dbReference>
<feature type="domain" description="PDZ" evidence="3">
    <location>
        <begin position="404"/>
        <end position="484"/>
    </location>
</feature>
<feature type="domain" description="PDZ" evidence="3">
    <location>
        <begin position="51"/>
        <end position="133"/>
    </location>
</feature>
<dbReference type="PANTHER" id="PTHR14191">
    <property type="entry name" value="PDZ DOMAIN CONTAINING PROTEIN"/>
    <property type="match status" value="1"/>
</dbReference>
<organism evidence="4 5">
    <name type="scientific">Collichthys lucidus</name>
    <name type="common">Big head croaker</name>
    <name type="synonym">Sciaena lucida</name>
    <dbReference type="NCBI Taxonomy" id="240159"/>
    <lineage>
        <taxon>Eukaryota</taxon>
        <taxon>Metazoa</taxon>
        <taxon>Chordata</taxon>
        <taxon>Craniata</taxon>
        <taxon>Vertebrata</taxon>
        <taxon>Euteleostomi</taxon>
        <taxon>Actinopterygii</taxon>
        <taxon>Neopterygii</taxon>
        <taxon>Teleostei</taxon>
        <taxon>Neoteleostei</taxon>
        <taxon>Acanthomorphata</taxon>
        <taxon>Eupercaria</taxon>
        <taxon>Sciaenidae</taxon>
        <taxon>Collichthys</taxon>
    </lineage>
</organism>
<dbReference type="Gene3D" id="2.30.42.10">
    <property type="match status" value="4"/>
</dbReference>
<dbReference type="EMBL" id="CM014092">
    <property type="protein sequence ID" value="TKS83640.1"/>
    <property type="molecule type" value="Genomic_DNA"/>
</dbReference>
<reference evidence="4 5" key="1">
    <citation type="submission" date="2019-01" db="EMBL/GenBank/DDBJ databases">
        <title>Genome Assembly of Collichthys lucidus.</title>
        <authorList>
            <person name="Cai M."/>
            <person name="Xiao S."/>
        </authorList>
    </citation>
    <scope>NUCLEOTIDE SEQUENCE [LARGE SCALE GENOMIC DNA]</scope>
    <source>
        <strain evidence="4">JT15FE1705JMU</strain>
        <tissue evidence="4">Muscle</tissue>
    </source>
</reference>
<feature type="compositionally biased region" description="Basic and acidic residues" evidence="2">
    <location>
        <begin position="392"/>
        <end position="401"/>
    </location>
</feature>
<feature type="domain" description="PDZ" evidence="3">
    <location>
        <begin position="162"/>
        <end position="243"/>
    </location>
</feature>
<evidence type="ECO:0000259" key="3">
    <source>
        <dbReference type="PROSITE" id="PS50106"/>
    </source>
</evidence>
<evidence type="ECO:0000256" key="2">
    <source>
        <dbReference type="SAM" id="MobiDB-lite"/>
    </source>
</evidence>
<dbReference type="GO" id="GO:0016324">
    <property type="term" value="C:apical plasma membrane"/>
    <property type="evidence" value="ECO:0007669"/>
    <property type="project" value="TreeGrafter"/>
</dbReference>
<dbReference type="AlphaFoldDB" id="A0A4U5V890"/>
<dbReference type="GO" id="GO:0072659">
    <property type="term" value="P:protein localization to plasma membrane"/>
    <property type="evidence" value="ECO:0007669"/>
    <property type="project" value="TreeGrafter"/>
</dbReference>
<dbReference type="GO" id="GO:0005102">
    <property type="term" value="F:signaling receptor binding"/>
    <property type="evidence" value="ECO:0007669"/>
    <property type="project" value="TreeGrafter"/>
</dbReference>
<feature type="compositionally biased region" description="Acidic residues" evidence="2">
    <location>
        <begin position="500"/>
        <end position="513"/>
    </location>
</feature>
<feature type="compositionally biased region" description="Polar residues" evidence="2">
    <location>
        <begin position="382"/>
        <end position="391"/>
    </location>
</feature>
<keyword evidence="1" id="KW-0677">Repeat</keyword>
<dbReference type="GO" id="GO:0043495">
    <property type="term" value="F:protein-membrane adaptor activity"/>
    <property type="evidence" value="ECO:0007669"/>
    <property type="project" value="TreeGrafter"/>
</dbReference>
<feature type="region of interest" description="Disordered" evidence="2">
    <location>
        <begin position="373"/>
        <end position="406"/>
    </location>
</feature>
<dbReference type="PANTHER" id="PTHR14191:SF20">
    <property type="entry name" value="NA(+)_H(+) EXCHANGE REGULATORY COFACTOR NHE-RF4"/>
    <property type="match status" value="1"/>
</dbReference>
<feature type="domain" description="PDZ" evidence="3">
    <location>
        <begin position="276"/>
        <end position="354"/>
    </location>
</feature>
<dbReference type="STRING" id="240159.A0A4U5V890"/>
<dbReference type="Pfam" id="PF00595">
    <property type="entry name" value="PDZ"/>
    <property type="match status" value="4"/>
</dbReference>
<gene>
    <name evidence="4" type="ORF">D9C73_017753</name>
</gene>
<keyword evidence="5" id="KW-1185">Reference proteome</keyword>
<proteinExistence type="predicted"/>
<feature type="region of interest" description="Disordered" evidence="2">
    <location>
        <begin position="486"/>
        <end position="513"/>
    </location>
</feature>
<evidence type="ECO:0000313" key="4">
    <source>
        <dbReference type="EMBL" id="TKS83640.1"/>
    </source>
</evidence>
<dbReference type="CDD" id="cd06768">
    <property type="entry name" value="PDZ_NHERF-like"/>
    <property type="match status" value="4"/>
</dbReference>
<accession>A0A4U5V890</accession>
<evidence type="ECO:0000313" key="5">
    <source>
        <dbReference type="Proteomes" id="UP000298787"/>
    </source>
</evidence>
<evidence type="ECO:0000256" key="1">
    <source>
        <dbReference type="ARBA" id="ARBA00022737"/>
    </source>
</evidence>